<evidence type="ECO:0000256" key="1">
    <source>
        <dbReference type="SAM" id="MobiDB-lite"/>
    </source>
</evidence>
<feature type="non-terminal residue" evidence="2">
    <location>
        <position position="41"/>
    </location>
</feature>
<sequence>FIFQPQGFRDAVVAPASSLQTGSLNSRKRSREAEEEQESKD</sequence>
<proteinExistence type="predicted"/>
<feature type="non-terminal residue" evidence="2">
    <location>
        <position position="1"/>
    </location>
</feature>
<dbReference type="EMBL" id="GL206630">
    <property type="protein sequence ID" value="EFB12813.1"/>
    <property type="molecule type" value="Genomic_DNA"/>
</dbReference>
<dbReference type="AlphaFoldDB" id="D2I8U2"/>
<protein>
    <submittedName>
        <fullName evidence="2">Uncharacterized protein</fullName>
    </submittedName>
</protein>
<reference evidence="2" key="1">
    <citation type="journal article" date="2010" name="Nature">
        <title>The sequence and de novo assembly of the giant panda genome.</title>
        <authorList>
            <person name="Li R."/>
            <person name="Fan W."/>
            <person name="Tian G."/>
            <person name="Zhu H."/>
            <person name="He L."/>
            <person name="Cai J."/>
            <person name="Huang Q."/>
            <person name="Cai Q."/>
            <person name="Li B."/>
            <person name="Bai Y."/>
            <person name="Zhang Z."/>
            <person name="Zhang Y."/>
            <person name="Wang W."/>
            <person name="Li J."/>
            <person name="Wei F."/>
            <person name="Li H."/>
            <person name="Jian M."/>
            <person name="Li J."/>
            <person name="Zhang Z."/>
            <person name="Nielsen R."/>
            <person name="Li D."/>
            <person name="Gu W."/>
            <person name="Yang Z."/>
            <person name="Xuan Z."/>
            <person name="Ryder O.A."/>
            <person name="Leung F.C."/>
            <person name="Zhou Y."/>
            <person name="Cao J."/>
            <person name="Sun X."/>
            <person name="Fu Y."/>
            <person name="Fang X."/>
            <person name="Guo X."/>
            <person name="Wang B."/>
            <person name="Hou R."/>
            <person name="Shen F."/>
            <person name="Mu B."/>
            <person name="Ni P."/>
            <person name="Lin R."/>
            <person name="Qian W."/>
            <person name="Wang G."/>
            <person name="Yu C."/>
            <person name="Nie W."/>
            <person name="Wang J."/>
            <person name="Wu Z."/>
            <person name="Liang H."/>
            <person name="Min J."/>
            <person name="Wu Q."/>
            <person name="Cheng S."/>
            <person name="Ruan J."/>
            <person name="Wang M."/>
            <person name="Shi Z."/>
            <person name="Wen M."/>
            <person name="Liu B."/>
            <person name="Ren X."/>
            <person name="Zheng H."/>
            <person name="Dong D."/>
            <person name="Cook K."/>
            <person name="Shan G."/>
            <person name="Zhang H."/>
            <person name="Kosiol C."/>
            <person name="Xie X."/>
            <person name="Lu Z."/>
            <person name="Zheng H."/>
            <person name="Li Y."/>
            <person name="Steiner C.C."/>
            <person name="Lam T.T."/>
            <person name="Lin S."/>
            <person name="Zhang Q."/>
            <person name="Li G."/>
            <person name="Tian J."/>
            <person name="Gong T."/>
            <person name="Liu H."/>
            <person name="Zhang D."/>
            <person name="Fang L."/>
            <person name="Ye C."/>
            <person name="Zhang J."/>
            <person name="Hu W."/>
            <person name="Xu A."/>
            <person name="Ren Y."/>
            <person name="Zhang G."/>
            <person name="Bruford M.W."/>
            <person name="Li Q."/>
            <person name="Ma L."/>
            <person name="Guo Y."/>
            <person name="An N."/>
            <person name="Hu Y."/>
            <person name="Zheng Y."/>
            <person name="Shi Y."/>
            <person name="Li Z."/>
            <person name="Liu Q."/>
            <person name="Chen Y."/>
            <person name="Zhao J."/>
            <person name="Qu N."/>
            <person name="Zhao S."/>
            <person name="Tian F."/>
            <person name="Wang X."/>
            <person name="Wang H."/>
            <person name="Xu L."/>
            <person name="Liu X."/>
            <person name="Vinar T."/>
            <person name="Wang Y."/>
            <person name="Lam T.W."/>
            <person name="Yiu S.M."/>
            <person name="Liu S."/>
            <person name="Zhang H."/>
            <person name="Li D."/>
            <person name="Huang Y."/>
            <person name="Wang X."/>
            <person name="Yang G."/>
            <person name="Jiang Z."/>
            <person name="Wang J."/>
            <person name="Qin N."/>
            <person name="Li L."/>
            <person name="Li J."/>
            <person name="Bolund L."/>
            <person name="Kristiansen K."/>
            <person name="Wong G.K."/>
            <person name="Olson M."/>
            <person name="Zhang X."/>
            <person name="Li S."/>
            <person name="Yang H."/>
            <person name="Wang J."/>
            <person name="Wang J."/>
        </authorList>
    </citation>
    <scope>NUCLEOTIDE SEQUENCE [LARGE SCALE GENOMIC DNA]</scope>
</reference>
<dbReference type="InParanoid" id="D2I8U2"/>
<name>D2I8U2_AILME</name>
<accession>D2I8U2</accession>
<organism evidence="2">
    <name type="scientific">Ailuropoda melanoleuca</name>
    <name type="common">Giant panda</name>
    <dbReference type="NCBI Taxonomy" id="9646"/>
    <lineage>
        <taxon>Eukaryota</taxon>
        <taxon>Metazoa</taxon>
        <taxon>Chordata</taxon>
        <taxon>Craniata</taxon>
        <taxon>Vertebrata</taxon>
        <taxon>Euteleostomi</taxon>
        <taxon>Mammalia</taxon>
        <taxon>Eutheria</taxon>
        <taxon>Laurasiatheria</taxon>
        <taxon>Carnivora</taxon>
        <taxon>Caniformia</taxon>
        <taxon>Ursidae</taxon>
        <taxon>Ailuropoda</taxon>
    </lineage>
</organism>
<feature type="region of interest" description="Disordered" evidence="1">
    <location>
        <begin position="18"/>
        <end position="41"/>
    </location>
</feature>
<gene>
    <name evidence="2" type="ORF">PANDA_022546</name>
</gene>
<evidence type="ECO:0000313" key="2">
    <source>
        <dbReference type="EMBL" id="EFB12813.1"/>
    </source>
</evidence>